<reference evidence="5 6" key="1">
    <citation type="submission" date="2020-12" db="EMBL/GenBank/DDBJ databases">
        <title>Comparative genome analysis of fungal antagonists Marinomonas ostreistagni 398 and M. spartinae 468.</title>
        <authorList>
            <person name="Fields J.L."/>
            <person name="Mavrodi O.V."/>
            <person name="Biber P.D."/>
            <person name="Indest K.J."/>
            <person name="Mavrodi D.V."/>
        </authorList>
    </citation>
    <scope>NUCLEOTIDE SEQUENCE [LARGE SCALE GENOMIC DNA]</scope>
    <source>
        <strain evidence="5 6">USM7</strain>
    </source>
</reference>
<dbReference type="PROSITE" id="PS50931">
    <property type="entry name" value="HTH_LYSR"/>
    <property type="match status" value="1"/>
</dbReference>
<dbReference type="Gene3D" id="1.10.10.10">
    <property type="entry name" value="Winged helix-like DNA-binding domain superfamily/Winged helix DNA-binding domain"/>
    <property type="match status" value="1"/>
</dbReference>
<dbReference type="PANTHER" id="PTHR30126">
    <property type="entry name" value="HTH-TYPE TRANSCRIPTIONAL REGULATOR"/>
    <property type="match status" value="1"/>
</dbReference>
<keyword evidence="6" id="KW-1185">Reference proteome</keyword>
<comment type="caution">
    <text evidence="5">The sequence shown here is derived from an EMBL/GenBank/DDBJ whole genome shotgun (WGS) entry which is preliminary data.</text>
</comment>
<feature type="domain" description="HTH lysR-type" evidence="4">
    <location>
        <begin position="2"/>
        <end position="59"/>
    </location>
</feature>
<dbReference type="InterPro" id="IPR036390">
    <property type="entry name" value="WH_DNA-bd_sf"/>
</dbReference>
<dbReference type="Proteomes" id="UP000598488">
    <property type="component" value="Unassembled WGS sequence"/>
</dbReference>
<accession>A0ABS0ZAE7</accession>
<protein>
    <submittedName>
        <fullName evidence="5">LysR family transcriptional regulator</fullName>
    </submittedName>
</protein>
<gene>
    <name evidence="5" type="ORF">JHD44_08125</name>
</gene>
<evidence type="ECO:0000313" key="5">
    <source>
        <dbReference type="EMBL" id="MBJ7550644.1"/>
    </source>
</evidence>
<proteinExistence type="inferred from homology"/>
<comment type="similarity">
    <text evidence="1">Belongs to the LysR transcriptional regulatory family.</text>
</comment>
<keyword evidence="2" id="KW-0805">Transcription regulation</keyword>
<name>A0ABS0ZAE7_9GAMM</name>
<evidence type="ECO:0000313" key="6">
    <source>
        <dbReference type="Proteomes" id="UP000598488"/>
    </source>
</evidence>
<evidence type="ECO:0000256" key="1">
    <source>
        <dbReference type="ARBA" id="ARBA00009437"/>
    </source>
</evidence>
<dbReference type="PRINTS" id="PR00039">
    <property type="entry name" value="HTHLYSR"/>
</dbReference>
<dbReference type="Pfam" id="PF00126">
    <property type="entry name" value="HTH_1"/>
    <property type="match status" value="1"/>
</dbReference>
<dbReference type="SUPFAM" id="SSF46785">
    <property type="entry name" value="Winged helix' DNA-binding domain"/>
    <property type="match status" value="1"/>
</dbReference>
<sequence>MLNTQHLITFKTLVETGSFTQTARKLGLTQPAVSQHIQKLEKGLGEPLLIRHGRSTELTEAGEVLFQHVQDLGSCYERFVKQWESHVAHKSATTSMGARQSA</sequence>
<evidence type="ECO:0000256" key="2">
    <source>
        <dbReference type="ARBA" id="ARBA00023015"/>
    </source>
</evidence>
<dbReference type="EMBL" id="JAEMUH010000006">
    <property type="protein sequence ID" value="MBJ7550644.1"/>
    <property type="molecule type" value="Genomic_DNA"/>
</dbReference>
<dbReference type="PANTHER" id="PTHR30126:SF99">
    <property type="entry name" value="TRANSCRIPTIONAL REGULATOR LYSR FAMILY"/>
    <property type="match status" value="1"/>
</dbReference>
<dbReference type="InterPro" id="IPR036388">
    <property type="entry name" value="WH-like_DNA-bd_sf"/>
</dbReference>
<dbReference type="RefSeq" id="WP_199462252.1">
    <property type="nucleotide sequence ID" value="NZ_JAEMUH010000006.1"/>
</dbReference>
<organism evidence="5 6">
    <name type="scientific">Marinomonas ostreistagni</name>
    <dbReference type="NCBI Taxonomy" id="359209"/>
    <lineage>
        <taxon>Bacteria</taxon>
        <taxon>Pseudomonadati</taxon>
        <taxon>Pseudomonadota</taxon>
        <taxon>Gammaproteobacteria</taxon>
        <taxon>Oceanospirillales</taxon>
        <taxon>Oceanospirillaceae</taxon>
        <taxon>Marinomonas</taxon>
    </lineage>
</organism>
<keyword evidence="3" id="KW-0804">Transcription</keyword>
<dbReference type="InterPro" id="IPR000847">
    <property type="entry name" value="LysR_HTH_N"/>
</dbReference>
<evidence type="ECO:0000256" key="3">
    <source>
        <dbReference type="ARBA" id="ARBA00023163"/>
    </source>
</evidence>
<evidence type="ECO:0000259" key="4">
    <source>
        <dbReference type="PROSITE" id="PS50931"/>
    </source>
</evidence>